<accession>A0A084IRP9</accession>
<dbReference type="GO" id="GO:0005886">
    <property type="term" value="C:plasma membrane"/>
    <property type="evidence" value="ECO:0007669"/>
    <property type="project" value="UniProtKB-SubCell"/>
</dbReference>
<comment type="subcellular location">
    <subcellularLocation>
        <location evidence="1">Cell membrane</location>
        <topology evidence="1">Multi-pass membrane protein</topology>
    </subcellularLocation>
</comment>
<dbReference type="Pfam" id="PF04239">
    <property type="entry name" value="DUF421"/>
    <property type="match status" value="1"/>
</dbReference>
<reference evidence="9 10" key="1">
    <citation type="submission" date="2013-03" db="EMBL/GenBank/DDBJ databases">
        <title>Salinisphaera hydrothermalis C41B8 Genome Sequencing.</title>
        <authorList>
            <person name="Li C."/>
            <person name="Lai Q."/>
            <person name="Shao Z."/>
        </authorList>
    </citation>
    <scope>NUCLEOTIDE SEQUENCE [LARGE SCALE GENOMIC DNA]</scope>
    <source>
        <strain evidence="9 10">C41B8</strain>
    </source>
</reference>
<keyword evidence="6 7" id="KW-0472">Membrane</keyword>
<keyword evidence="10" id="KW-1185">Reference proteome</keyword>
<evidence type="ECO:0000256" key="6">
    <source>
        <dbReference type="ARBA" id="ARBA00023136"/>
    </source>
</evidence>
<dbReference type="STRING" id="1304275.C41B8_01500"/>
<dbReference type="EMBL" id="APNK01000001">
    <property type="protein sequence ID" value="KEZ79383.1"/>
    <property type="molecule type" value="Genomic_DNA"/>
</dbReference>
<dbReference type="InterPro" id="IPR023090">
    <property type="entry name" value="UPF0702_alpha/beta_dom_sf"/>
</dbReference>
<dbReference type="AlphaFoldDB" id="A0A084IRP9"/>
<sequence>MIETSWLGASASSVLSMLVSTLGIYVALLLFTRLSGLRSFSKMSSFDFAITVALGSILASTVLSKNPALLTGVGALAVLYLIQYVVARGRRTSPWVKRLVDNEPRVLMAGEDILAHNMRAARITEGDLNSKLRLAGITHRAQVLAVVMESTGDVSVMRRGEDIDPRLFQDVRDAERIPGVPSR</sequence>
<dbReference type="RefSeq" id="WP_037332998.1">
    <property type="nucleotide sequence ID" value="NZ_APNK01000001.1"/>
</dbReference>
<dbReference type="InterPro" id="IPR007353">
    <property type="entry name" value="DUF421"/>
</dbReference>
<evidence type="ECO:0000256" key="3">
    <source>
        <dbReference type="ARBA" id="ARBA00022475"/>
    </source>
</evidence>
<comment type="caution">
    <text evidence="9">The sequence shown here is derived from an EMBL/GenBank/DDBJ whole genome shotgun (WGS) entry which is preliminary data.</text>
</comment>
<gene>
    <name evidence="9" type="ORF">C41B8_01500</name>
</gene>
<keyword evidence="3" id="KW-1003">Cell membrane</keyword>
<comment type="similarity">
    <text evidence="2">Belongs to the UPF0702 family.</text>
</comment>
<evidence type="ECO:0000256" key="1">
    <source>
        <dbReference type="ARBA" id="ARBA00004651"/>
    </source>
</evidence>
<protein>
    <recommendedName>
        <fullName evidence="8">YetF C-terminal domain-containing protein</fullName>
    </recommendedName>
</protein>
<evidence type="ECO:0000256" key="5">
    <source>
        <dbReference type="ARBA" id="ARBA00022989"/>
    </source>
</evidence>
<dbReference type="Proteomes" id="UP000028302">
    <property type="component" value="Unassembled WGS sequence"/>
</dbReference>
<feature type="domain" description="YetF C-terminal" evidence="8">
    <location>
        <begin position="93"/>
        <end position="161"/>
    </location>
</feature>
<feature type="transmembrane region" description="Helical" evidence="7">
    <location>
        <begin position="43"/>
        <end position="63"/>
    </location>
</feature>
<dbReference type="Gene3D" id="3.30.240.20">
    <property type="entry name" value="bsu07140 like domains"/>
    <property type="match status" value="1"/>
</dbReference>
<keyword evidence="5 7" id="KW-1133">Transmembrane helix</keyword>
<evidence type="ECO:0000256" key="4">
    <source>
        <dbReference type="ARBA" id="ARBA00022692"/>
    </source>
</evidence>
<evidence type="ECO:0000256" key="7">
    <source>
        <dbReference type="SAM" id="Phobius"/>
    </source>
</evidence>
<dbReference type="PANTHER" id="PTHR34582:SF6">
    <property type="entry name" value="UPF0702 TRANSMEMBRANE PROTEIN YCAP"/>
    <property type="match status" value="1"/>
</dbReference>
<keyword evidence="4 7" id="KW-0812">Transmembrane</keyword>
<proteinExistence type="inferred from homology"/>
<evidence type="ECO:0000256" key="2">
    <source>
        <dbReference type="ARBA" id="ARBA00006448"/>
    </source>
</evidence>
<dbReference type="PANTHER" id="PTHR34582">
    <property type="entry name" value="UPF0702 TRANSMEMBRANE PROTEIN YCAP"/>
    <property type="match status" value="1"/>
</dbReference>
<feature type="transmembrane region" description="Helical" evidence="7">
    <location>
        <begin position="69"/>
        <end position="87"/>
    </location>
</feature>
<name>A0A084IRP9_SALHC</name>
<dbReference type="PATRIC" id="fig|1304275.5.peg.304"/>
<dbReference type="eggNOG" id="COG2323">
    <property type="taxonomic scope" value="Bacteria"/>
</dbReference>
<dbReference type="OrthoDB" id="9793799at2"/>
<evidence type="ECO:0000259" key="8">
    <source>
        <dbReference type="Pfam" id="PF04239"/>
    </source>
</evidence>
<evidence type="ECO:0000313" key="10">
    <source>
        <dbReference type="Proteomes" id="UP000028302"/>
    </source>
</evidence>
<organism evidence="9 10">
    <name type="scientific">Salinisphaera hydrothermalis (strain C41B8)</name>
    <dbReference type="NCBI Taxonomy" id="1304275"/>
    <lineage>
        <taxon>Bacteria</taxon>
        <taxon>Pseudomonadati</taxon>
        <taxon>Pseudomonadota</taxon>
        <taxon>Gammaproteobacteria</taxon>
        <taxon>Salinisphaerales</taxon>
        <taxon>Salinisphaeraceae</taxon>
        <taxon>Salinisphaera</taxon>
    </lineage>
</organism>
<evidence type="ECO:0000313" key="9">
    <source>
        <dbReference type="EMBL" id="KEZ79383.1"/>
    </source>
</evidence>
<feature type="transmembrane region" description="Helical" evidence="7">
    <location>
        <begin position="6"/>
        <end position="31"/>
    </location>
</feature>